<reference evidence="2 3" key="1">
    <citation type="journal article" date="2021" name="bioRxiv">
        <title>Chromosome-scale and haplotype-resolved genome assembly of a tetraploid potato cultivar.</title>
        <authorList>
            <person name="Sun H."/>
            <person name="Jiao W.-B."/>
            <person name="Krause K."/>
            <person name="Campoy J.A."/>
            <person name="Goel M."/>
            <person name="Folz-Donahue K."/>
            <person name="Kukat C."/>
            <person name="Huettel B."/>
            <person name="Schneeberger K."/>
        </authorList>
    </citation>
    <scope>NUCLEOTIDE SEQUENCE [LARGE SCALE GENOMIC DNA]</scope>
    <source>
        <strain evidence="2">SolTubOtavaFocal</strain>
        <tissue evidence="2">Leaves</tissue>
    </source>
</reference>
<sequence length="357" mass="39967">MDNPDSLVVVNRRVSDVDRTSTNFDLYSNNSIRLVGVNLDGVVDESTDNGVISDVSNLFIDENQVYKDKKHLWRLCNMLELSRNSHFLYLVLVHLGLESERKSNNTGARRSSRVICQNSRPIVVVDGAALRGSYGGTMLTASTMDLGRHILPLAYAIVDSENDASWTWFFEQFREAYGEREHMCFMSDRNESIWKGTARVIARRLPVISLLEFMRVIPSTVDMHAIADGPKKYIVNLNTKVYSCGRFQNDEIPCGHGMTVLRYRKLHETKFCSPFYSLKNFQDAYAIPFEPIPCETVLQLFSDGVLVGVLLVGCLEVGELVVWWSFAGCFSLGDGGLGSGGLKCDFTTGFWHGDGGV</sequence>
<proteinExistence type="predicted"/>
<dbReference type="InterPro" id="IPR018289">
    <property type="entry name" value="MULE_transposase_dom"/>
</dbReference>
<keyword evidence="3" id="KW-1185">Reference proteome</keyword>
<evidence type="ECO:0000313" key="3">
    <source>
        <dbReference type="Proteomes" id="UP000826656"/>
    </source>
</evidence>
<name>A0ABQ7UGH0_SOLTU</name>
<evidence type="ECO:0000259" key="1">
    <source>
        <dbReference type="Pfam" id="PF10551"/>
    </source>
</evidence>
<feature type="domain" description="MULE transposase" evidence="1">
    <location>
        <begin position="123"/>
        <end position="201"/>
    </location>
</feature>
<gene>
    <name evidence="2" type="ORF">KY290_027334</name>
</gene>
<dbReference type="Pfam" id="PF10551">
    <property type="entry name" value="MULE"/>
    <property type="match status" value="1"/>
</dbReference>
<accession>A0ABQ7UGH0</accession>
<dbReference type="EMBL" id="JAIVGD010000019">
    <property type="protein sequence ID" value="KAH0748102.1"/>
    <property type="molecule type" value="Genomic_DNA"/>
</dbReference>
<comment type="caution">
    <text evidence="2">The sequence shown here is derived from an EMBL/GenBank/DDBJ whole genome shotgun (WGS) entry which is preliminary data.</text>
</comment>
<dbReference type="PANTHER" id="PTHR31973:SF113">
    <property type="entry name" value="PROTEIN FAR1-RELATED SEQUENCE 5-LIKE"/>
    <property type="match status" value="1"/>
</dbReference>
<evidence type="ECO:0000313" key="2">
    <source>
        <dbReference type="EMBL" id="KAH0748102.1"/>
    </source>
</evidence>
<protein>
    <recommendedName>
        <fullName evidence="1">MULE transposase domain-containing protein</fullName>
    </recommendedName>
</protein>
<dbReference type="PANTHER" id="PTHR31973">
    <property type="entry name" value="POLYPROTEIN, PUTATIVE-RELATED"/>
    <property type="match status" value="1"/>
</dbReference>
<dbReference type="Proteomes" id="UP000826656">
    <property type="component" value="Unassembled WGS sequence"/>
</dbReference>
<organism evidence="2 3">
    <name type="scientific">Solanum tuberosum</name>
    <name type="common">Potato</name>
    <dbReference type="NCBI Taxonomy" id="4113"/>
    <lineage>
        <taxon>Eukaryota</taxon>
        <taxon>Viridiplantae</taxon>
        <taxon>Streptophyta</taxon>
        <taxon>Embryophyta</taxon>
        <taxon>Tracheophyta</taxon>
        <taxon>Spermatophyta</taxon>
        <taxon>Magnoliopsida</taxon>
        <taxon>eudicotyledons</taxon>
        <taxon>Gunneridae</taxon>
        <taxon>Pentapetalae</taxon>
        <taxon>asterids</taxon>
        <taxon>lamiids</taxon>
        <taxon>Solanales</taxon>
        <taxon>Solanaceae</taxon>
        <taxon>Solanoideae</taxon>
        <taxon>Solaneae</taxon>
        <taxon>Solanum</taxon>
    </lineage>
</organism>